<keyword evidence="4" id="KW-1185">Reference proteome</keyword>
<evidence type="ECO:0000313" key="4">
    <source>
        <dbReference type="Proteomes" id="UP000054166"/>
    </source>
</evidence>
<evidence type="ECO:0000256" key="2">
    <source>
        <dbReference type="SAM" id="Phobius"/>
    </source>
</evidence>
<feature type="non-terminal residue" evidence="3">
    <location>
        <position position="112"/>
    </location>
</feature>
<dbReference type="EMBL" id="KN833349">
    <property type="protein sequence ID" value="KIM71352.1"/>
    <property type="molecule type" value="Genomic_DNA"/>
</dbReference>
<keyword evidence="2" id="KW-0812">Transmembrane</keyword>
<dbReference type="OrthoDB" id="2525787at2759"/>
<accession>A0A0C3B277</accession>
<gene>
    <name evidence="3" type="ORF">PILCRDRAFT_28765</name>
</gene>
<evidence type="ECO:0000313" key="3">
    <source>
        <dbReference type="EMBL" id="KIM71352.1"/>
    </source>
</evidence>
<organism evidence="3 4">
    <name type="scientific">Piloderma croceum (strain F 1598)</name>
    <dbReference type="NCBI Taxonomy" id="765440"/>
    <lineage>
        <taxon>Eukaryota</taxon>
        <taxon>Fungi</taxon>
        <taxon>Dikarya</taxon>
        <taxon>Basidiomycota</taxon>
        <taxon>Agaricomycotina</taxon>
        <taxon>Agaricomycetes</taxon>
        <taxon>Agaricomycetidae</taxon>
        <taxon>Atheliales</taxon>
        <taxon>Atheliaceae</taxon>
        <taxon>Piloderma</taxon>
    </lineage>
</organism>
<proteinExistence type="predicted"/>
<feature type="non-terminal residue" evidence="3">
    <location>
        <position position="1"/>
    </location>
</feature>
<reference evidence="3 4" key="1">
    <citation type="submission" date="2014-04" db="EMBL/GenBank/DDBJ databases">
        <authorList>
            <consortium name="DOE Joint Genome Institute"/>
            <person name="Kuo A."/>
            <person name="Tarkka M."/>
            <person name="Buscot F."/>
            <person name="Kohler A."/>
            <person name="Nagy L.G."/>
            <person name="Floudas D."/>
            <person name="Copeland A."/>
            <person name="Barry K.W."/>
            <person name="Cichocki N."/>
            <person name="Veneault-Fourrey C."/>
            <person name="LaButti K."/>
            <person name="Lindquist E.A."/>
            <person name="Lipzen A."/>
            <person name="Lundell T."/>
            <person name="Morin E."/>
            <person name="Murat C."/>
            <person name="Sun H."/>
            <person name="Tunlid A."/>
            <person name="Henrissat B."/>
            <person name="Grigoriev I.V."/>
            <person name="Hibbett D.S."/>
            <person name="Martin F."/>
            <person name="Nordberg H.P."/>
            <person name="Cantor M.N."/>
            <person name="Hua S.X."/>
        </authorList>
    </citation>
    <scope>NUCLEOTIDE SEQUENCE [LARGE SCALE GENOMIC DNA]</scope>
    <source>
        <strain evidence="3 4">F 1598</strain>
    </source>
</reference>
<evidence type="ECO:0000256" key="1">
    <source>
        <dbReference type="SAM" id="MobiDB-lite"/>
    </source>
</evidence>
<dbReference type="HOGENOM" id="CLU_117948_0_0_1"/>
<feature type="region of interest" description="Disordered" evidence="1">
    <location>
        <begin position="33"/>
        <end position="54"/>
    </location>
</feature>
<dbReference type="Proteomes" id="UP000054166">
    <property type="component" value="Unassembled WGS sequence"/>
</dbReference>
<sequence>LICRPFGRCEPCPEDALHEPFCKPFGNRRLVHFPPQHPPPSHPNPNTLQGETPAWESCGRIPEKEREDFWEFVACNVLFAIIFLFILFARSKRLQALKGRQLAARIGLVRGD</sequence>
<dbReference type="AlphaFoldDB" id="A0A0C3B277"/>
<name>A0A0C3B277_PILCF</name>
<keyword evidence="2" id="KW-1133">Transmembrane helix</keyword>
<dbReference type="GO" id="GO:0016020">
    <property type="term" value="C:membrane"/>
    <property type="evidence" value="ECO:0007669"/>
    <property type="project" value="InterPro"/>
</dbReference>
<reference evidence="4" key="2">
    <citation type="submission" date="2015-01" db="EMBL/GenBank/DDBJ databases">
        <title>Evolutionary Origins and Diversification of the Mycorrhizal Mutualists.</title>
        <authorList>
            <consortium name="DOE Joint Genome Institute"/>
            <consortium name="Mycorrhizal Genomics Consortium"/>
            <person name="Kohler A."/>
            <person name="Kuo A."/>
            <person name="Nagy L.G."/>
            <person name="Floudas D."/>
            <person name="Copeland A."/>
            <person name="Barry K.W."/>
            <person name="Cichocki N."/>
            <person name="Veneault-Fourrey C."/>
            <person name="LaButti K."/>
            <person name="Lindquist E.A."/>
            <person name="Lipzen A."/>
            <person name="Lundell T."/>
            <person name="Morin E."/>
            <person name="Murat C."/>
            <person name="Riley R."/>
            <person name="Ohm R."/>
            <person name="Sun H."/>
            <person name="Tunlid A."/>
            <person name="Henrissat B."/>
            <person name="Grigoriev I.V."/>
            <person name="Hibbett D.S."/>
            <person name="Martin F."/>
        </authorList>
    </citation>
    <scope>NUCLEOTIDE SEQUENCE [LARGE SCALE GENOMIC DNA]</scope>
    <source>
        <strain evidence="4">F 1598</strain>
    </source>
</reference>
<dbReference type="InParanoid" id="A0A0C3B277"/>
<feature type="transmembrane region" description="Helical" evidence="2">
    <location>
        <begin position="69"/>
        <end position="89"/>
    </location>
</feature>
<keyword evidence="2" id="KW-0472">Membrane</keyword>
<protein>
    <submittedName>
        <fullName evidence="3">Uncharacterized protein</fullName>
    </submittedName>
</protein>
<dbReference type="Pfam" id="PF05439">
    <property type="entry name" value="JTB"/>
    <property type="match status" value="1"/>
</dbReference>
<dbReference type="InterPro" id="IPR008657">
    <property type="entry name" value="JTB"/>
</dbReference>